<organism evidence="1 2">
    <name type="scientific">Pseudomonas capeferrum</name>
    <dbReference type="NCBI Taxonomy" id="1495066"/>
    <lineage>
        <taxon>Bacteria</taxon>
        <taxon>Pseudomonadati</taxon>
        <taxon>Pseudomonadota</taxon>
        <taxon>Gammaproteobacteria</taxon>
        <taxon>Pseudomonadales</taxon>
        <taxon>Pseudomonadaceae</taxon>
        <taxon>Pseudomonas</taxon>
    </lineage>
</organism>
<proteinExistence type="predicted"/>
<accession>A0ABY7R340</accession>
<evidence type="ECO:0000313" key="2">
    <source>
        <dbReference type="Proteomes" id="UP001214301"/>
    </source>
</evidence>
<protein>
    <submittedName>
        <fullName evidence="1">Uncharacterized protein</fullName>
    </submittedName>
</protein>
<name>A0ABY7R340_9PSED</name>
<gene>
    <name evidence="1" type="ORF">PMC74_13840</name>
</gene>
<dbReference type="RefSeq" id="WP_156310049.1">
    <property type="nucleotide sequence ID" value="NZ_CP116669.1"/>
</dbReference>
<reference evidence="1 2" key="1">
    <citation type="journal article" date="2020" name="Front. Microbiol.">
        <title>Toward Biorecycling: Isolation of a Soil Bacterium That Grows on a Polyurethane Oligomer and Monomer.</title>
        <authorList>
            <person name="Espinosa M.J.C."/>
            <person name="Blanco A.C."/>
            <person name="Schmidgall T."/>
            <person name="Atanasoff-Kardjalieff A.K."/>
            <person name="Kappelmeyer U."/>
            <person name="Tischler D."/>
            <person name="Pieper D.H."/>
            <person name="Heipieper H.J."/>
            <person name="Eberlein C."/>
        </authorList>
    </citation>
    <scope>NUCLEOTIDE SEQUENCE [LARGE SCALE GENOMIC DNA]</scope>
    <source>
        <strain evidence="1 2">TDA1</strain>
    </source>
</reference>
<evidence type="ECO:0000313" key="1">
    <source>
        <dbReference type="EMBL" id="WCH97878.1"/>
    </source>
</evidence>
<dbReference type="EMBL" id="CP116669">
    <property type="protein sequence ID" value="WCH97878.1"/>
    <property type="molecule type" value="Genomic_DNA"/>
</dbReference>
<keyword evidence="2" id="KW-1185">Reference proteome</keyword>
<dbReference type="Proteomes" id="UP001214301">
    <property type="component" value="Chromosome"/>
</dbReference>
<sequence>MLSAADDGRWMTSFYEYIEDKRAKEAFALLIGTFACLGKFRCGRKPQGEVRSVGIEVDGECWYTIMPAKKWVTFQWRPPVTRTKRFRVALLRNEFPEGFTDSAQKEHWSVRVACLEDALKLLRVLNVDSSLATERR</sequence>